<keyword evidence="2" id="KW-1185">Reference proteome</keyword>
<sequence length="116" mass="13450">MSRVKFAGSSLEQIAISRKNAQNLITHRREITQIYIAIKTLYRMFSNTTDFLVFVGAMLIQMFEMGSREVVMRDLVHPKHLKIILGTIFDLWEEIDALFNEKNVSTSDPWQGCTPR</sequence>
<dbReference type="EMBL" id="CAJVPL010005011">
    <property type="protein sequence ID" value="CAG8653491.1"/>
    <property type="molecule type" value="Genomic_DNA"/>
</dbReference>
<accession>A0A9N9H711</accession>
<protein>
    <submittedName>
        <fullName evidence="1">8664_t:CDS:1</fullName>
    </submittedName>
</protein>
<proteinExistence type="predicted"/>
<evidence type="ECO:0000313" key="2">
    <source>
        <dbReference type="Proteomes" id="UP000789831"/>
    </source>
</evidence>
<evidence type="ECO:0000313" key="1">
    <source>
        <dbReference type="EMBL" id="CAG8653491.1"/>
    </source>
</evidence>
<reference evidence="1" key="1">
    <citation type="submission" date="2021-06" db="EMBL/GenBank/DDBJ databases">
        <authorList>
            <person name="Kallberg Y."/>
            <person name="Tangrot J."/>
            <person name="Rosling A."/>
        </authorList>
    </citation>
    <scope>NUCLEOTIDE SEQUENCE</scope>
    <source>
        <strain evidence="1">MT106</strain>
    </source>
</reference>
<dbReference type="AlphaFoldDB" id="A0A9N9H711"/>
<name>A0A9N9H711_9GLOM</name>
<organism evidence="1 2">
    <name type="scientific">Ambispora gerdemannii</name>
    <dbReference type="NCBI Taxonomy" id="144530"/>
    <lineage>
        <taxon>Eukaryota</taxon>
        <taxon>Fungi</taxon>
        <taxon>Fungi incertae sedis</taxon>
        <taxon>Mucoromycota</taxon>
        <taxon>Glomeromycotina</taxon>
        <taxon>Glomeromycetes</taxon>
        <taxon>Archaeosporales</taxon>
        <taxon>Ambisporaceae</taxon>
        <taxon>Ambispora</taxon>
    </lineage>
</organism>
<dbReference type="Proteomes" id="UP000789831">
    <property type="component" value="Unassembled WGS sequence"/>
</dbReference>
<comment type="caution">
    <text evidence="1">The sequence shown here is derived from an EMBL/GenBank/DDBJ whole genome shotgun (WGS) entry which is preliminary data.</text>
</comment>
<gene>
    <name evidence="1" type="ORF">AGERDE_LOCUS11499</name>
</gene>